<dbReference type="InterPro" id="IPR050683">
    <property type="entry name" value="Bact_Polysacc_Export_ATP-bd"/>
</dbReference>
<evidence type="ECO:0000256" key="4">
    <source>
        <dbReference type="ARBA" id="ARBA00022741"/>
    </source>
</evidence>
<evidence type="ECO:0000259" key="6">
    <source>
        <dbReference type="PROSITE" id="PS50893"/>
    </source>
</evidence>
<evidence type="ECO:0000256" key="1">
    <source>
        <dbReference type="ARBA" id="ARBA00005417"/>
    </source>
</evidence>
<dbReference type="KEGG" id="phn:PAEH1_03690"/>
<dbReference type="PANTHER" id="PTHR46743:SF2">
    <property type="entry name" value="TEICHOIC ACIDS EXPORT ATP-BINDING PROTEIN TAGH"/>
    <property type="match status" value="1"/>
</dbReference>
<name>A0A1U9JYP8_9BURK</name>
<dbReference type="SUPFAM" id="SSF52540">
    <property type="entry name" value="P-loop containing nucleoside triphosphate hydrolases"/>
    <property type="match status" value="1"/>
</dbReference>
<evidence type="ECO:0000256" key="3">
    <source>
        <dbReference type="ARBA" id="ARBA00022475"/>
    </source>
</evidence>
<dbReference type="PROSITE" id="PS50893">
    <property type="entry name" value="ABC_TRANSPORTER_2"/>
    <property type="match status" value="1"/>
</dbReference>
<evidence type="ECO:0000313" key="7">
    <source>
        <dbReference type="EMBL" id="AQS50897.1"/>
    </source>
</evidence>
<dbReference type="PANTHER" id="PTHR46743">
    <property type="entry name" value="TEICHOIC ACIDS EXPORT ATP-BINDING PROTEIN TAGH"/>
    <property type="match status" value="1"/>
</dbReference>
<dbReference type="CDD" id="cd03220">
    <property type="entry name" value="ABC_KpsT_Wzt"/>
    <property type="match status" value="1"/>
</dbReference>
<evidence type="ECO:0000256" key="2">
    <source>
        <dbReference type="ARBA" id="ARBA00022448"/>
    </source>
</evidence>
<sequence>MIEIQNLTKSYLHHKTGRSFVFKNLSFTIPAGRNLAIIGKNGAGKSTLMNILSGVDAPDSGKIISDKRISWPVGLRGGFQGSLTGRQNAQFVARVQGFSGEALREKVDFVEQFAEIGKYFDSPSSTYSSGMRSRVSFGISLAFDFDYYLVDEAMAVGDAHFKRKARAAFDEKIGKANIIMVTHSMSQVRDMCDMVLVLEKGHVHFFEDIEAGIDYYDNL</sequence>
<dbReference type="SMART" id="SM00382">
    <property type="entry name" value="AAA"/>
    <property type="match status" value="1"/>
</dbReference>
<dbReference type="Proteomes" id="UP000783934">
    <property type="component" value="Unassembled WGS sequence"/>
</dbReference>
<reference evidence="8 10" key="2">
    <citation type="submission" date="2020-03" db="EMBL/GenBank/DDBJ databases">
        <title>Genomic Encyclopedia of Type Strains, Phase IV (KMG-IV): sequencing the most valuable type-strain genomes for metagenomic binning, comparative biology and taxonomic classification.</title>
        <authorList>
            <person name="Goeker M."/>
        </authorList>
    </citation>
    <scope>NUCLEOTIDE SEQUENCE [LARGE SCALE GENOMIC DNA]</scope>
    <source>
        <strain evidence="8 10">DSM 26613</strain>
    </source>
</reference>
<dbReference type="GO" id="GO:0016020">
    <property type="term" value="C:membrane"/>
    <property type="evidence" value="ECO:0007669"/>
    <property type="project" value="InterPro"/>
</dbReference>
<comment type="similarity">
    <text evidence="1">Belongs to the ABC transporter superfamily.</text>
</comment>
<dbReference type="AlphaFoldDB" id="A0A1U9JYP8"/>
<accession>A0A1U9JYP8</accession>
<evidence type="ECO:0000313" key="9">
    <source>
        <dbReference type="Proteomes" id="UP000189369"/>
    </source>
</evidence>
<dbReference type="InterPro" id="IPR003593">
    <property type="entry name" value="AAA+_ATPase"/>
</dbReference>
<gene>
    <name evidence="8" type="ORF">GGR41_000345</name>
    <name evidence="7" type="ORF">PAEH1_03690</name>
</gene>
<dbReference type="InterPro" id="IPR017871">
    <property type="entry name" value="ABC_transporter-like_CS"/>
</dbReference>
<organism evidence="7 9">
    <name type="scientific">Paenalcaligenes hominis</name>
    <dbReference type="NCBI Taxonomy" id="643674"/>
    <lineage>
        <taxon>Bacteria</taxon>
        <taxon>Pseudomonadati</taxon>
        <taxon>Pseudomonadota</taxon>
        <taxon>Betaproteobacteria</taxon>
        <taxon>Burkholderiales</taxon>
        <taxon>Alcaligenaceae</taxon>
        <taxon>Paenalcaligenes</taxon>
    </lineage>
</organism>
<dbReference type="EMBL" id="CP019697">
    <property type="protein sequence ID" value="AQS50897.1"/>
    <property type="molecule type" value="Genomic_DNA"/>
</dbReference>
<protein>
    <submittedName>
        <fullName evidence="7">ABC transporter ATP-binding protein</fullName>
    </submittedName>
    <submittedName>
        <fullName evidence="8">Capsular polysaccharide transport system ATP-binding protein</fullName>
    </submittedName>
</protein>
<dbReference type="GO" id="GO:0005524">
    <property type="term" value="F:ATP binding"/>
    <property type="evidence" value="ECO:0007669"/>
    <property type="project" value="UniProtKB-KW"/>
</dbReference>
<evidence type="ECO:0000313" key="8">
    <source>
        <dbReference type="EMBL" id="NJB64124.1"/>
    </source>
</evidence>
<dbReference type="GO" id="GO:0140359">
    <property type="term" value="F:ABC-type transporter activity"/>
    <property type="evidence" value="ECO:0007669"/>
    <property type="project" value="InterPro"/>
</dbReference>
<dbReference type="STRING" id="643674.PAEH1_03690"/>
<dbReference type="EMBL" id="JAATIZ010000001">
    <property type="protein sequence ID" value="NJB64124.1"/>
    <property type="molecule type" value="Genomic_DNA"/>
</dbReference>
<evidence type="ECO:0000256" key="5">
    <source>
        <dbReference type="ARBA" id="ARBA00022840"/>
    </source>
</evidence>
<keyword evidence="10" id="KW-1185">Reference proteome</keyword>
<keyword evidence="5 7" id="KW-0067">ATP-binding</keyword>
<keyword evidence="3" id="KW-0472">Membrane</keyword>
<keyword evidence="3" id="KW-1003">Cell membrane</keyword>
<dbReference type="Proteomes" id="UP000189369">
    <property type="component" value="Chromosome"/>
</dbReference>
<proteinExistence type="inferred from homology"/>
<dbReference type="Gene3D" id="3.40.50.300">
    <property type="entry name" value="P-loop containing nucleotide triphosphate hydrolases"/>
    <property type="match status" value="1"/>
</dbReference>
<keyword evidence="2" id="KW-0813">Transport</keyword>
<dbReference type="GO" id="GO:0016887">
    <property type="term" value="F:ATP hydrolysis activity"/>
    <property type="evidence" value="ECO:0007669"/>
    <property type="project" value="InterPro"/>
</dbReference>
<dbReference type="InterPro" id="IPR027417">
    <property type="entry name" value="P-loop_NTPase"/>
</dbReference>
<dbReference type="InterPro" id="IPR015860">
    <property type="entry name" value="ABC_transpr_TagH-like"/>
</dbReference>
<dbReference type="RefSeq" id="WP_077733440.1">
    <property type="nucleotide sequence ID" value="NZ_BMCQ01000002.1"/>
</dbReference>
<dbReference type="Pfam" id="PF00005">
    <property type="entry name" value="ABC_tran"/>
    <property type="match status" value="1"/>
</dbReference>
<feature type="domain" description="ABC transporter" evidence="6">
    <location>
        <begin position="2"/>
        <end position="219"/>
    </location>
</feature>
<dbReference type="InterPro" id="IPR003439">
    <property type="entry name" value="ABC_transporter-like_ATP-bd"/>
</dbReference>
<reference evidence="7 9" key="1">
    <citation type="submission" date="2017-01" db="EMBL/GenBank/DDBJ databases">
        <title>Complete Genome Sequence of Paenalcaligenes hominis, Isolated from a paraplegic Patient with neurogenic bladder.</title>
        <authorList>
            <person name="Mukhopadhyay R."/>
            <person name="Joaquin J."/>
            <person name="Hogue R."/>
            <person name="Kilaru A."/>
            <person name="Jospin G."/>
            <person name="Mars K."/>
            <person name="Eisen J.A."/>
            <person name="Chaturvedi V."/>
        </authorList>
    </citation>
    <scope>NUCLEOTIDE SEQUENCE [LARGE SCALE GENOMIC DNA]</scope>
    <source>
        <strain evidence="7 9">15S00501</strain>
    </source>
</reference>
<keyword evidence="4" id="KW-0547">Nucleotide-binding</keyword>
<dbReference type="OrthoDB" id="9778870at2"/>
<evidence type="ECO:0000313" key="10">
    <source>
        <dbReference type="Proteomes" id="UP000783934"/>
    </source>
</evidence>
<dbReference type="PROSITE" id="PS00211">
    <property type="entry name" value="ABC_TRANSPORTER_1"/>
    <property type="match status" value="1"/>
</dbReference>